<evidence type="ECO:0000256" key="8">
    <source>
        <dbReference type="PIRNR" id="PIRNR000077"/>
    </source>
</evidence>
<dbReference type="RefSeq" id="WP_004802167.1">
    <property type="nucleotide sequence ID" value="NZ_AUGJ01000008.1"/>
</dbReference>
<dbReference type="BioCyc" id="ECAT999415-HMP:GTTI-769-MONOMER"/>
<dbReference type="GO" id="GO:0005737">
    <property type="term" value="C:cytoplasm"/>
    <property type="evidence" value="ECO:0007669"/>
    <property type="project" value="TreeGrafter"/>
</dbReference>
<organism evidence="12 13">
    <name type="scientific">Eggerthia catenaformis OT 569 = DSM 20559</name>
    <dbReference type="NCBI Taxonomy" id="999415"/>
    <lineage>
        <taxon>Bacteria</taxon>
        <taxon>Bacillati</taxon>
        <taxon>Bacillota</taxon>
        <taxon>Erysipelotrichia</taxon>
        <taxon>Erysipelotrichales</taxon>
        <taxon>Coprobacillaceae</taxon>
        <taxon>Eggerthia</taxon>
    </lineage>
</organism>
<feature type="active site" description="Nucleophile" evidence="9">
    <location>
        <position position="30"/>
    </location>
</feature>
<dbReference type="InterPro" id="IPR005746">
    <property type="entry name" value="Thioredoxin"/>
</dbReference>
<dbReference type="PIRSF" id="PIRSF000077">
    <property type="entry name" value="Thioredoxin"/>
    <property type="match status" value="1"/>
</dbReference>
<feature type="site" description="Contributes to redox potential value" evidence="9">
    <location>
        <position position="31"/>
    </location>
</feature>
<feature type="active site" description="Nucleophile" evidence="9">
    <location>
        <position position="33"/>
    </location>
</feature>
<dbReference type="STRING" id="999415.HMPREF9943_00747"/>
<dbReference type="Gene3D" id="3.40.30.10">
    <property type="entry name" value="Glutaredoxin"/>
    <property type="match status" value="1"/>
</dbReference>
<keyword evidence="6 10" id="KW-0676">Redox-active center</keyword>
<name>M2PN22_9FIRM</name>
<comment type="caution">
    <text evidence="12">The sequence shown here is derived from an EMBL/GenBank/DDBJ whole genome shotgun (WGS) entry which is preliminary data.</text>
</comment>
<dbReference type="PANTHER" id="PTHR45663">
    <property type="entry name" value="GEO12009P1"/>
    <property type="match status" value="1"/>
</dbReference>
<keyword evidence="5 10" id="KW-1015">Disulfide bond</keyword>
<dbReference type="SUPFAM" id="SSF52833">
    <property type="entry name" value="Thioredoxin-like"/>
    <property type="match status" value="1"/>
</dbReference>
<feature type="site" description="Contributes to redox potential value" evidence="9">
    <location>
        <position position="32"/>
    </location>
</feature>
<dbReference type="InterPro" id="IPR013766">
    <property type="entry name" value="Thioredoxin_domain"/>
</dbReference>
<proteinExistence type="inferred from homology"/>
<feature type="domain" description="Thioredoxin" evidence="11">
    <location>
        <begin position="1"/>
        <end position="105"/>
    </location>
</feature>
<evidence type="ECO:0000259" key="11">
    <source>
        <dbReference type="PROSITE" id="PS51352"/>
    </source>
</evidence>
<sequence length="105" mass="11620">MSKILNNNEFENEVLKSSIPVLVDFYADWCGPCKMMGPVLDSIEKDYKGKAKIVKINVDQEPELAAKYGVMSIPNFKLFKNGQVKDEALGAIGKNILTAKLDALL</sequence>
<evidence type="ECO:0000256" key="9">
    <source>
        <dbReference type="PIRSR" id="PIRSR000077-1"/>
    </source>
</evidence>
<evidence type="ECO:0000313" key="12">
    <source>
        <dbReference type="EMBL" id="EMD16969.1"/>
    </source>
</evidence>
<dbReference type="Pfam" id="PF00085">
    <property type="entry name" value="Thioredoxin"/>
    <property type="match status" value="1"/>
</dbReference>
<dbReference type="Proteomes" id="UP000011758">
    <property type="component" value="Unassembled WGS sequence"/>
</dbReference>
<evidence type="ECO:0000256" key="4">
    <source>
        <dbReference type="ARBA" id="ARBA00022982"/>
    </source>
</evidence>
<reference evidence="12 13" key="1">
    <citation type="submission" date="2013-02" db="EMBL/GenBank/DDBJ databases">
        <title>The Genome Sequence of Lactobacillus catenaformis F0143.</title>
        <authorList>
            <consortium name="The Broad Institute Genome Sequencing Platform"/>
            <person name="Earl A."/>
            <person name="Ward D."/>
            <person name="Feldgarden M."/>
            <person name="Gevers D."/>
            <person name="Izard J."/>
            <person name="Blanton J.M."/>
            <person name="Mathney J."/>
            <person name="Dewhirst F.E."/>
            <person name="Young S.K."/>
            <person name="Zeng Q."/>
            <person name="Gargeya S."/>
            <person name="Fitzgerald M."/>
            <person name="Haas B."/>
            <person name="Abouelleil A."/>
            <person name="Alvarado L."/>
            <person name="Arachchi H.M."/>
            <person name="Berlin A."/>
            <person name="Chapman S.B."/>
            <person name="Gearin G."/>
            <person name="Goldberg J."/>
            <person name="Griggs A."/>
            <person name="Gujja S."/>
            <person name="Hansen M."/>
            <person name="Heiman D."/>
            <person name="Howarth C."/>
            <person name="Larimer J."/>
            <person name="Lui A."/>
            <person name="MacDonald P.J.P."/>
            <person name="McCowen C."/>
            <person name="Montmayeur A."/>
            <person name="Murphy C."/>
            <person name="Neiman D."/>
            <person name="Pearson M."/>
            <person name="Priest M."/>
            <person name="Roberts A."/>
            <person name="Saif S."/>
            <person name="Shea T."/>
            <person name="Sisk P."/>
            <person name="Stolte C."/>
            <person name="Sykes S."/>
            <person name="Wortman J."/>
            <person name="Nusbaum C."/>
            <person name="Birren B."/>
        </authorList>
    </citation>
    <scope>NUCLEOTIDE SEQUENCE [LARGE SCALE GENOMIC DNA]</scope>
    <source>
        <strain evidence="12 13">OT 569</strain>
    </source>
</reference>
<dbReference type="CDD" id="cd02947">
    <property type="entry name" value="TRX_family"/>
    <property type="match status" value="1"/>
</dbReference>
<dbReference type="NCBIfam" id="TIGR01068">
    <property type="entry name" value="thioredoxin"/>
    <property type="match status" value="1"/>
</dbReference>
<accession>M2PN22</accession>
<evidence type="ECO:0000256" key="1">
    <source>
        <dbReference type="ARBA" id="ARBA00008987"/>
    </source>
</evidence>
<evidence type="ECO:0000313" key="13">
    <source>
        <dbReference type="Proteomes" id="UP000011758"/>
    </source>
</evidence>
<keyword evidence="4" id="KW-0249">Electron transport</keyword>
<evidence type="ECO:0000256" key="2">
    <source>
        <dbReference type="ARBA" id="ARBA00020570"/>
    </source>
</evidence>
<feature type="disulfide bond" description="Redox-active" evidence="10">
    <location>
        <begin position="30"/>
        <end position="33"/>
    </location>
</feature>
<protein>
    <recommendedName>
        <fullName evidence="2 7">Thioredoxin</fullName>
    </recommendedName>
</protein>
<keyword evidence="3" id="KW-0813">Transport</keyword>
<dbReference type="InterPro" id="IPR017937">
    <property type="entry name" value="Thioredoxin_CS"/>
</dbReference>
<dbReference type="eggNOG" id="COG3118">
    <property type="taxonomic scope" value="Bacteria"/>
</dbReference>
<dbReference type="AlphaFoldDB" id="M2PN22"/>
<dbReference type="PANTHER" id="PTHR45663:SF11">
    <property type="entry name" value="GEO12009P1"/>
    <property type="match status" value="1"/>
</dbReference>
<dbReference type="FunFam" id="3.40.30.10:FF:000001">
    <property type="entry name" value="Thioredoxin"/>
    <property type="match status" value="1"/>
</dbReference>
<dbReference type="InterPro" id="IPR036249">
    <property type="entry name" value="Thioredoxin-like_sf"/>
</dbReference>
<dbReference type="PROSITE" id="PS00194">
    <property type="entry name" value="THIOREDOXIN_1"/>
    <property type="match status" value="1"/>
</dbReference>
<dbReference type="PRINTS" id="PR00421">
    <property type="entry name" value="THIOREDOXIN"/>
</dbReference>
<keyword evidence="13" id="KW-1185">Reference proteome</keyword>
<dbReference type="PATRIC" id="fig|999415.3.peg.749"/>
<dbReference type="OrthoDB" id="9790390at2"/>
<evidence type="ECO:0000256" key="3">
    <source>
        <dbReference type="ARBA" id="ARBA00022448"/>
    </source>
</evidence>
<gene>
    <name evidence="12" type="ORF">HMPREF9943_00747</name>
</gene>
<feature type="site" description="Deprotonates C-terminal active site Cys" evidence="9">
    <location>
        <position position="24"/>
    </location>
</feature>
<evidence type="ECO:0000256" key="5">
    <source>
        <dbReference type="ARBA" id="ARBA00023157"/>
    </source>
</evidence>
<comment type="similarity">
    <text evidence="1 8">Belongs to the thioredoxin family.</text>
</comment>
<evidence type="ECO:0000256" key="10">
    <source>
        <dbReference type="PIRSR" id="PIRSR000077-4"/>
    </source>
</evidence>
<evidence type="ECO:0000256" key="6">
    <source>
        <dbReference type="ARBA" id="ARBA00023284"/>
    </source>
</evidence>
<evidence type="ECO:0000256" key="7">
    <source>
        <dbReference type="NCBIfam" id="TIGR01068"/>
    </source>
</evidence>
<dbReference type="GO" id="GO:0015035">
    <property type="term" value="F:protein-disulfide reductase activity"/>
    <property type="evidence" value="ECO:0007669"/>
    <property type="project" value="UniProtKB-UniRule"/>
</dbReference>
<dbReference type="PROSITE" id="PS51352">
    <property type="entry name" value="THIOREDOXIN_2"/>
    <property type="match status" value="1"/>
</dbReference>
<dbReference type="EMBL" id="AGEJ01000012">
    <property type="protein sequence ID" value="EMD16969.1"/>
    <property type="molecule type" value="Genomic_DNA"/>
</dbReference>